<accession>A0ABS4GB85</accession>
<dbReference type="Proteomes" id="UP001519342">
    <property type="component" value="Unassembled WGS sequence"/>
</dbReference>
<proteinExistence type="predicted"/>
<evidence type="ECO:0000259" key="1">
    <source>
        <dbReference type="PROSITE" id="PS51186"/>
    </source>
</evidence>
<sequence>MESNNLYLRKTVEEDCRYFEEWEKQDFIKEFLNINDSQCYNDIVNEMKEREKDKSKELYTIMLKTKNEPIGRVYLSKIDNSFNSIDITRIYIGDKNSLGKGYGRELMEVLLSYCFEVLEMQRVTLDHYPNNKRASHLYLELGFKYEGIMRNAAKKNNQYFDLHLMSMLREEYLKNHIKLKNEKNN</sequence>
<keyword evidence="3" id="KW-1185">Reference proteome</keyword>
<dbReference type="PROSITE" id="PS51186">
    <property type="entry name" value="GNAT"/>
    <property type="match status" value="1"/>
</dbReference>
<dbReference type="Gene3D" id="3.40.630.30">
    <property type="match status" value="1"/>
</dbReference>
<evidence type="ECO:0000313" key="2">
    <source>
        <dbReference type="EMBL" id="MBP1924936.1"/>
    </source>
</evidence>
<dbReference type="CDD" id="cd04301">
    <property type="entry name" value="NAT_SF"/>
    <property type="match status" value="1"/>
</dbReference>
<comment type="caution">
    <text evidence="2">The sequence shown here is derived from an EMBL/GenBank/DDBJ whole genome shotgun (WGS) entry which is preliminary data.</text>
</comment>
<name>A0ABS4GB85_9FIRM</name>
<dbReference type="RefSeq" id="WP_209510694.1">
    <property type="nucleotide sequence ID" value="NZ_JAGGKS010000002.1"/>
</dbReference>
<dbReference type="InterPro" id="IPR016181">
    <property type="entry name" value="Acyl_CoA_acyltransferase"/>
</dbReference>
<dbReference type="PANTHER" id="PTHR43415">
    <property type="entry name" value="SPERMIDINE N(1)-ACETYLTRANSFERASE"/>
    <property type="match status" value="1"/>
</dbReference>
<dbReference type="InterPro" id="IPR000182">
    <property type="entry name" value="GNAT_dom"/>
</dbReference>
<dbReference type="EMBL" id="JAGGKS010000002">
    <property type="protein sequence ID" value="MBP1924936.1"/>
    <property type="molecule type" value="Genomic_DNA"/>
</dbReference>
<dbReference type="SUPFAM" id="SSF55729">
    <property type="entry name" value="Acyl-CoA N-acyltransferases (Nat)"/>
    <property type="match status" value="1"/>
</dbReference>
<gene>
    <name evidence="2" type="ORF">J2Z76_000793</name>
</gene>
<feature type="domain" description="N-acetyltransferase" evidence="1">
    <location>
        <begin position="6"/>
        <end position="170"/>
    </location>
</feature>
<evidence type="ECO:0000313" key="3">
    <source>
        <dbReference type="Proteomes" id="UP001519342"/>
    </source>
</evidence>
<dbReference type="PANTHER" id="PTHR43415:SF3">
    <property type="entry name" value="GNAT-FAMILY ACETYLTRANSFERASE"/>
    <property type="match status" value="1"/>
</dbReference>
<dbReference type="Pfam" id="PF13302">
    <property type="entry name" value="Acetyltransf_3"/>
    <property type="match status" value="1"/>
</dbReference>
<protein>
    <submittedName>
        <fullName evidence="2">RimJ/RimL family protein N-acetyltransferase</fullName>
    </submittedName>
</protein>
<organism evidence="2 3">
    <name type="scientific">Sedimentibacter acidaminivorans</name>
    <dbReference type="NCBI Taxonomy" id="913099"/>
    <lineage>
        <taxon>Bacteria</taxon>
        <taxon>Bacillati</taxon>
        <taxon>Bacillota</taxon>
        <taxon>Tissierellia</taxon>
        <taxon>Sedimentibacter</taxon>
    </lineage>
</organism>
<reference evidence="2 3" key="1">
    <citation type="submission" date="2021-03" db="EMBL/GenBank/DDBJ databases">
        <title>Genomic Encyclopedia of Type Strains, Phase IV (KMG-IV): sequencing the most valuable type-strain genomes for metagenomic binning, comparative biology and taxonomic classification.</title>
        <authorList>
            <person name="Goeker M."/>
        </authorList>
    </citation>
    <scope>NUCLEOTIDE SEQUENCE [LARGE SCALE GENOMIC DNA]</scope>
    <source>
        <strain evidence="2 3">DSM 24004</strain>
    </source>
</reference>